<keyword evidence="3" id="KW-1185">Reference proteome</keyword>
<reference evidence="2 3" key="1">
    <citation type="submission" date="2024-06" db="EMBL/GenBank/DDBJ databases">
        <title>A chromosome level genome sequence of Diviner's sage (Salvia divinorum).</title>
        <authorList>
            <person name="Ford S.A."/>
            <person name="Ro D.-K."/>
            <person name="Ness R.W."/>
            <person name="Phillips M.A."/>
        </authorList>
    </citation>
    <scope>NUCLEOTIDE SEQUENCE [LARGE SCALE GENOMIC DNA]</scope>
    <source>
        <strain evidence="2">SAF-2024a</strain>
        <tissue evidence="2">Leaf</tissue>
    </source>
</reference>
<evidence type="ECO:0000313" key="2">
    <source>
        <dbReference type="EMBL" id="KAL1567767.1"/>
    </source>
</evidence>
<gene>
    <name evidence="2" type="ORF">AAHA92_03211</name>
</gene>
<organism evidence="2 3">
    <name type="scientific">Salvia divinorum</name>
    <name type="common">Maria pastora</name>
    <name type="synonym">Diviner's sage</name>
    <dbReference type="NCBI Taxonomy" id="28513"/>
    <lineage>
        <taxon>Eukaryota</taxon>
        <taxon>Viridiplantae</taxon>
        <taxon>Streptophyta</taxon>
        <taxon>Embryophyta</taxon>
        <taxon>Tracheophyta</taxon>
        <taxon>Spermatophyta</taxon>
        <taxon>Magnoliopsida</taxon>
        <taxon>eudicotyledons</taxon>
        <taxon>Gunneridae</taxon>
        <taxon>Pentapetalae</taxon>
        <taxon>asterids</taxon>
        <taxon>lamiids</taxon>
        <taxon>Lamiales</taxon>
        <taxon>Lamiaceae</taxon>
        <taxon>Nepetoideae</taxon>
        <taxon>Mentheae</taxon>
        <taxon>Salviinae</taxon>
        <taxon>Salvia</taxon>
        <taxon>Salvia subgen. Calosphace</taxon>
    </lineage>
</organism>
<feature type="region of interest" description="Disordered" evidence="1">
    <location>
        <begin position="1"/>
        <end position="50"/>
    </location>
</feature>
<dbReference type="EMBL" id="JBEAFC010000002">
    <property type="protein sequence ID" value="KAL1567767.1"/>
    <property type="molecule type" value="Genomic_DNA"/>
</dbReference>
<evidence type="ECO:0000313" key="3">
    <source>
        <dbReference type="Proteomes" id="UP001567538"/>
    </source>
</evidence>
<feature type="compositionally biased region" description="Basic and acidic residues" evidence="1">
    <location>
        <begin position="1"/>
        <end position="14"/>
    </location>
</feature>
<name>A0ABD1IHF3_SALDI</name>
<proteinExistence type="predicted"/>
<accession>A0ABD1IHF3</accession>
<evidence type="ECO:0000256" key="1">
    <source>
        <dbReference type="SAM" id="MobiDB-lite"/>
    </source>
</evidence>
<protein>
    <submittedName>
        <fullName evidence="2">Uncharacterized protein</fullName>
    </submittedName>
</protein>
<comment type="caution">
    <text evidence="2">The sequence shown here is derived from an EMBL/GenBank/DDBJ whole genome shotgun (WGS) entry which is preliminary data.</text>
</comment>
<sequence length="148" mass="17038">MDHETTDHQAPRRISERRKSKLGGGGDTKKHKQQWRGMGVATPERLREQGEVMETDRAGFGFPRPFPEINHLHFQHHHLQSCGLSWNPVGFPGLYGRFLQSHNDEKCYSLQCSACQKKKNINGTTVYKCGDHRRFLGLDFRESECVES</sequence>
<dbReference type="Proteomes" id="UP001567538">
    <property type="component" value="Unassembled WGS sequence"/>
</dbReference>
<dbReference type="AlphaFoldDB" id="A0ABD1IHF3"/>